<evidence type="ECO:0000313" key="1">
    <source>
        <dbReference type="EMBL" id="OGZ08591.1"/>
    </source>
</evidence>
<dbReference type="AlphaFoldDB" id="A0A1G2D6S4"/>
<comment type="caution">
    <text evidence="1">The sequence shown here is derived from an EMBL/GenBank/DDBJ whole genome shotgun (WGS) entry which is preliminary data.</text>
</comment>
<dbReference type="EMBL" id="MHLL01000032">
    <property type="protein sequence ID" value="OGZ08591.1"/>
    <property type="molecule type" value="Genomic_DNA"/>
</dbReference>
<gene>
    <name evidence="1" type="ORF">A3D65_05065</name>
</gene>
<name>A0A1G2D6S4_9BACT</name>
<evidence type="ECO:0000313" key="2">
    <source>
        <dbReference type="Proteomes" id="UP000177996"/>
    </source>
</evidence>
<sequence length="125" mass="13936">MPAGEDLCEILLRRFSEARQDFSLEQPEEFALKFAEKNEGWLARAQSPKALVMKAALWVTSVPEEASGLSSSVFLLLSGLRTKEELERSRALEILGAGRAQRSYRMAQKLSPVELGLAVRLEEAE</sequence>
<reference evidence="1 2" key="1">
    <citation type="journal article" date="2016" name="Nat. Commun.">
        <title>Thousands of microbial genomes shed light on interconnected biogeochemical processes in an aquifer system.</title>
        <authorList>
            <person name="Anantharaman K."/>
            <person name="Brown C.T."/>
            <person name="Hug L.A."/>
            <person name="Sharon I."/>
            <person name="Castelle C.J."/>
            <person name="Probst A.J."/>
            <person name="Thomas B.C."/>
            <person name="Singh A."/>
            <person name="Wilkins M.J."/>
            <person name="Karaoz U."/>
            <person name="Brodie E.L."/>
            <person name="Williams K.H."/>
            <person name="Hubbard S.S."/>
            <person name="Banfield J.F."/>
        </authorList>
    </citation>
    <scope>NUCLEOTIDE SEQUENCE [LARGE SCALE GENOMIC DNA]</scope>
</reference>
<accession>A0A1G2D6S4</accession>
<protein>
    <submittedName>
        <fullName evidence="1">Uncharacterized protein</fullName>
    </submittedName>
</protein>
<proteinExistence type="predicted"/>
<dbReference type="Proteomes" id="UP000177996">
    <property type="component" value="Unassembled WGS sequence"/>
</dbReference>
<organism evidence="1 2">
    <name type="scientific">Candidatus Lloydbacteria bacterium RIFCSPHIGHO2_02_FULL_50_13</name>
    <dbReference type="NCBI Taxonomy" id="1798661"/>
    <lineage>
        <taxon>Bacteria</taxon>
        <taxon>Candidatus Lloydiibacteriota</taxon>
    </lineage>
</organism>